<feature type="signal peptide" evidence="1">
    <location>
        <begin position="1"/>
        <end position="19"/>
    </location>
</feature>
<name>A0A1I6D374_9RHOB</name>
<dbReference type="Proteomes" id="UP000199302">
    <property type="component" value="Unassembled WGS sequence"/>
</dbReference>
<keyword evidence="1" id="KW-0732">Signal</keyword>
<evidence type="ECO:0000313" key="3">
    <source>
        <dbReference type="Proteomes" id="UP000199302"/>
    </source>
</evidence>
<gene>
    <name evidence="2" type="ORF">SAMN04515673_10245</name>
</gene>
<dbReference type="OrthoDB" id="7853416at2"/>
<evidence type="ECO:0000256" key="1">
    <source>
        <dbReference type="SAM" id="SignalP"/>
    </source>
</evidence>
<sequence length="208" mass="21951">MKRLSITLAALFLASGANAQAAGNFTLESGVSTLGIFAAPSAEISPSLRVRAPLYMGSLSDSFDMDGNDVDGEISVNSLGLMADYHPWQGGFRVSGGVHFGGYSLSGEVTDPEFDGDTYSGDFEITVEQQRSVAPALALGYAHSFGDTWGVAVELGARLTALEISSKGQESLAAADREDYEAEIADINDDLEDFGVLPYISLGVNFNF</sequence>
<dbReference type="Gene3D" id="2.40.160.170">
    <property type="match status" value="1"/>
</dbReference>
<protein>
    <submittedName>
        <fullName evidence="2">Autotransporter beta-domain-containing protein</fullName>
    </submittedName>
</protein>
<evidence type="ECO:0000313" key="2">
    <source>
        <dbReference type="EMBL" id="SFQ99880.1"/>
    </source>
</evidence>
<dbReference type="AlphaFoldDB" id="A0A1I6D374"/>
<dbReference type="STRING" id="871652.SAMN04515673_10245"/>
<reference evidence="2 3" key="1">
    <citation type="submission" date="2016-10" db="EMBL/GenBank/DDBJ databases">
        <authorList>
            <person name="de Groot N.N."/>
        </authorList>
    </citation>
    <scope>NUCLEOTIDE SEQUENCE [LARGE SCALE GENOMIC DNA]</scope>
    <source>
        <strain evidence="3">KMM 9023,NRIC 0796,JCM 17311,KCTC 23692</strain>
    </source>
</reference>
<dbReference type="InterPro" id="IPR036709">
    <property type="entry name" value="Autotransporte_beta_dom_sf"/>
</dbReference>
<dbReference type="SUPFAM" id="SSF103515">
    <property type="entry name" value="Autotransporter"/>
    <property type="match status" value="1"/>
</dbReference>
<accession>A0A1I6D374</accession>
<dbReference type="RefSeq" id="WP_092076574.1">
    <property type="nucleotide sequence ID" value="NZ_FOYI01000002.1"/>
</dbReference>
<feature type="chain" id="PRO_5011791206" evidence="1">
    <location>
        <begin position="20"/>
        <end position="208"/>
    </location>
</feature>
<keyword evidence="3" id="KW-1185">Reference proteome</keyword>
<proteinExistence type="predicted"/>
<dbReference type="EMBL" id="FOYI01000002">
    <property type="protein sequence ID" value="SFQ99880.1"/>
    <property type="molecule type" value="Genomic_DNA"/>
</dbReference>
<organism evidence="2 3">
    <name type="scientific">Poseidonocella sedimentorum</name>
    <dbReference type="NCBI Taxonomy" id="871652"/>
    <lineage>
        <taxon>Bacteria</taxon>
        <taxon>Pseudomonadati</taxon>
        <taxon>Pseudomonadota</taxon>
        <taxon>Alphaproteobacteria</taxon>
        <taxon>Rhodobacterales</taxon>
        <taxon>Roseobacteraceae</taxon>
        <taxon>Poseidonocella</taxon>
    </lineage>
</organism>